<dbReference type="STRING" id="1850252.LPB136_04670"/>
<dbReference type="Gene3D" id="2.160.10.10">
    <property type="entry name" value="Hexapeptide repeat proteins"/>
    <property type="match status" value="1"/>
</dbReference>
<evidence type="ECO:0008006" key="4">
    <source>
        <dbReference type="Google" id="ProtNLM"/>
    </source>
</evidence>
<gene>
    <name evidence="2" type="ORF">LPB136_04670</name>
</gene>
<proteinExistence type="inferred from homology"/>
<comment type="similarity">
    <text evidence="1">Belongs to the transferase hexapeptide repeat family.</text>
</comment>
<protein>
    <recommendedName>
        <fullName evidence="4">Transferase</fullName>
    </recommendedName>
</protein>
<dbReference type="PANTHER" id="PTHR43300">
    <property type="entry name" value="ACETYLTRANSFERASE"/>
    <property type="match status" value="1"/>
</dbReference>
<keyword evidence="3" id="KW-1185">Reference proteome</keyword>
<reference evidence="2 3" key="1">
    <citation type="submission" date="2016-11" db="EMBL/GenBank/DDBJ databases">
        <title>Tenacibaculum sp. LPB0136, isolated from marine environment.</title>
        <authorList>
            <person name="Kim E."/>
            <person name="Yi H."/>
        </authorList>
    </citation>
    <scope>NUCLEOTIDE SEQUENCE [LARGE SCALE GENOMIC DNA]</scope>
    <source>
        <strain evidence="2 3">LPB0136</strain>
    </source>
</reference>
<dbReference type="AlphaFoldDB" id="A0A1L3JHS9"/>
<dbReference type="Proteomes" id="UP000181898">
    <property type="component" value="Chromosome"/>
</dbReference>
<dbReference type="OrthoDB" id="9812571at2"/>
<dbReference type="EMBL" id="CP018155">
    <property type="protein sequence ID" value="APG64695.1"/>
    <property type="molecule type" value="Genomic_DNA"/>
</dbReference>
<dbReference type="SUPFAM" id="SSF51161">
    <property type="entry name" value="Trimeric LpxA-like enzymes"/>
    <property type="match status" value="1"/>
</dbReference>
<dbReference type="KEGG" id="ten:LPB136_04670"/>
<name>A0A1L3JHS9_9FLAO</name>
<dbReference type="InterPro" id="IPR050179">
    <property type="entry name" value="Trans_hexapeptide_repeat"/>
</dbReference>
<sequence length="197" mass="21818">MKKIFFAIVKRLPSNSLRVFFYRFFLGYKIGSNVKIGKCVINAKKVEIGNNVLIRGNNNISCNILKIDNGVSIHSGNKIIGSANFTIGKKSRIINDHFIDLYNNVTIGENTWLAGKNSQIWTHGSIHTKLDKDLTVFIGNNVYVASNVSIAPGVKIGNVNLIGLGSVVTKNYLETNSIIAGNPAKVVKNNIDWRKEW</sequence>
<dbReference type="InterPro" id="IPR011004">
    <property type="entry name" value="Trimer_LpxA-like_sf"/>
</dbReference>
<evidence type="ECO:0000313" key="2">
    <source>
        <dbReference type="EMBL" id="APG64695.1"/>
    </source>
</evidence>
<dbReference type="RefSeq" id="WP_072555019.1">
    <property type="nucleotide sequence ID" value="NZ_CP018155.1"/>
</dbReference>
<evidence type="ECO:0000313" key="3">
    <source>
        <dbReference type="Proteomes" id="UP000181898"/>
    </source>
</evidence>
<accession>A0A1L3JHS9</accession>
<organism evidence="2 3">
    <name type="scientific">Tenacibaculum todarodis</name>
    <dbReference type="NCBI Taxonomy" id="1850252"/>
    <lineage>
        <taxon>Bacteria</taxon>
        <taxon>Pseudomonadati</taxon>
        <taxon>Bacteroidota</taxon>
        <taxon>Flavobacteriia</taxon>
        <taxon>Flavobacteriales</taxon>
        <taxon>Flavobacteriaceae</taxon>
        <taxon>Tenacibaculum</taxon>
    </lineage>
</organism>
<dbReference type="PANTHER" id="PTHR43300:SF11">
    <property type="entry name" value="ACETYLTRANSFERASE RV3034C-RELATED"/>
    <property type="match status" value="1"/>
</dbReference>
<evidence type="ECO:0000256" key="1">
    <source>
        <dbReference type="ARBA" id="ARBA00007274"/>
    </source>
</evidence>